<feature type="domain" description="VWFD" evidence="13">
    <location>
        <begin position="1245"/>
        <end position="1428"/>
    </location>
</feature>
<dbReference type="InterPro" id="IPR008979">
    <property type="entry name" value="Galactose-bd-like_sf"/>
</dbReference>
<dbReference type="SUPFAM" id="SSF57567">
    <property type="entry name" value="Serine protease inhibitors"/>
    <property type="match status" value="2"/>
</dbReference>
<protein>
    <submittedName>
        <fullName evidence="14">TIL domain containing protein</fullName>
    </submittedName>
</protein>
<dbReference type="InterPro" id="IPR001846">
    <property type="entry name" value="VWF_type-D"/>
</dbReference>
<dbReference type="SMART" id="SM00214">
    <property type="entry name" value="VWC"/>
    <property type="match status" value="3"/>
</dbReference>
<dbReference type="SMART" id="SM00041">
    <property type="entry name" value="CT"/>
    <property type="match status" value="1"/>
</dbReference>
<dbReference type="SMART" id="SM00231">
    <property type="entry name" value="FA58C"/>
    <property type="match status" value="1"/>
</dbReference>
<feature type="domain" description="CTCK" evidence="10">
    <location>
        <begin position="1970"/>
        <end position="2069"/>
    </location>
</feature>
<dbReference type="PROSITE" id="PS50184">
    <property type="entry name" value="VWFC_2"/>
    <property type="match status" value="1"/>
</dbReference>
<dbReference type="PROSITE" id="PS51233">
    <property type="entry name" value="VWFD"/>
    <property type="match status" value="2"/>
</dbReference>
<dbReference type="InterPro" id="IPR002919">
    <property type="entry name" value="TIL_dom"/>
</dbReference>
<feature type="region of interest" description="Disordered" evidence="9">
    <location>
        <begin position="91"/>
        <end position="123"/>
    </location>
</feature>
<feature type="region of interest" description="Disordered" evidence="9">
    <location>
        <begin position="138"/>
        <end position="192"/>
    </location>
</feature>
<name>A0A224YRF8_9ACAR</name>
<feature type="region of interest" description="Disordered" evidence="9">
    <location>
        <begin position="562"/>
        <end position="587"/>
    </location>
</feature>
<feature type="domain" description="F5/8 type C" evidence="11">
    <location>
        <begin position="546"/>
        <end position="699"/>
    </location>
</feature>
<evidence type="ECO:0000256" key="7">
    <source>
        <dbReference type="ARBA" id="ARBA00023180"/>
    </source>
</evidence>
<keyword evidence="5" id="KW-0186">Copper</keyword>
<dbReference type="Pfam" id="PF00094">
    <property type="entry name" value="VWD"/>
    <property type="match status" value="2"/>
</dbReference>
<feature type="region of interest" description="Disordered" evidence="9">
    <location>
        <begin position="470"/>
        <end position="501"/>
    </location>
</feature>
<dbReference type="PROSITE" id="PS01285">
    <property type="entry name" value="FA58C_1"/>
    <property type="match status" value="1"/>
</dbReference>
<feature type="compositionally biased region" description="Low complexity" evidence="9">
    <location>
        <begin position="138"/>
        <end position="151"/>
    </location>
</feature>
<dbReference type="Pfam" id="PF00754">
    <property type="entry name" value="F5_F8_type_C"/>
    <property type="match status" value="1"/>
</dbReference>
<comment type="similarity">
    <text evidence="2">Belongs to the thrombospondin family.</text>
</comment>
<evidence type="ECO:0000256" key="5">
    <source>
        <dbReference type="ARBA" id="ARBA00023008"/>
    </source>
</evidence>
<evidence type="ECO:0000256" key="6">
    <source>
        <dbReference type="ARBA" id="ARBA00023157"/>
    </source>
</evidence>
<evidence type="ECO:0000313" key="14">
    <source>
        <dbReference type="EMBL" id="MAA16422.1"/>
    </source>
</evidence>
<keyword evidence="4" id="KW-0732">Signal</keyword>
<evidence type="ECO:0000256" key="9">
    <source>
        <dbReference type="SAM" id="MobiDB-lite"/>
    </source>
</evidence>
<organism evidence="14">
    <name type="scientific">Rhipicephalus zambeziensis</name>
    <dbReference type="NCBI Taxonomy" id="60191"/>
    <lineage>
        <taxon>Eukaryota</taxon>
        <taxon>Metazoa</taxon>
        <taxon>Ecdysozoa</taxon>
        <taxon>Arthropoda</taxon>
        <taxon>Chelicerata</taxon>
        <taxon>Arachnida</taxon>
        <taxon>Acari</taxon>
        <taxon>Parasitiformes</taxon>
        <taxon>Ixodida</taxon>
        <taxon>Ixodoidea</taxon>
        <taxon>Ixodidae</taxon>
        <taxon>Rhipicephalinae</taxon>
        <taxon>Rhipicephalus</taxon>
        <taxon>Rhipicephalus</taxon>
    </lineage>
</organism>
<evidence type="ECO:0000256" key="2">
    <source>
        <dbReference type="ARBA" id="ARBA00009456"/>
    </source>
</evidence>
<evidence type="ECO:0000259" key="10">
    <source>
        <dbReference type="PROSITE" id="PS01225"/>
    </source>
</evidence>
<comment type="subcellular location">
    <subcellularLocation>
        <location evidence="1">Secreted</location>
        <location evidence="1">Extracellular space</location>
    </subcellularLocation>
</comment>
<keyword evidence="6" id="KW-1015">Disulfide bond</keyword>
<keyword evidence="3" id="KW-0964">Secreted</keyword>
<dbReference type="SMART" id="SM00192">
    <property type="entry name" value="LDLa"/>
    <property type="match status" value="1"/>
</dbReference>
<dbReference type="PANTHER" id="PTHR11339">
    <property type="entry name" value="EXTRACELLULAR MATRIX GLYCOPROTEIN RELATED"/>
    <property type="match status" value="1"/>
</dbReference>
<reference evidence="14" key="1">
    <citation type="journal article" date="2017" name="Parasit. Vectors">
        <title>Sialotranscriptomics of Rhipicephalus zambeziensis reveals intricate expression profiles of secretory proteins and suggests tight temporal transcriptional regulation during blood-feeding.</title>
        <authorList>
            <person name="de Castro M.H."/>
            <person name="de Klerk D."/>
            <person name="Pienaar R."/>
            <person name="Rees D.J.G."/>
            <person name="Mans B.J."/>
        </authorList>
    </citation>
    <scope>NUCLEOTIDE SEQUENCE</scope>
    <source>
        <tissue evidence="14">Salivary glands</tissue>
    </source>
</reference>
<dbReference type="FunFam" id="2.60.120.260:FF:000016">
    <property type="entry name" value="Contactin-associated protein-like 4 isoform 1"/>
    <property type="match status" value="1"/>
</dbReference>
<dbReference type="EMBL" id="GFPF01005276">
    <property type="protein sequence ID" value="MAA16422.1"/>
    <property type="molecule type" value="Transcribed_RNA"/>
</dbReference>
<dbReference type="SUPFAM" id="SSF49785">
    <property type="entry name" value="Galactose-binding domain-like"/>
    <property type="match status" value="1"/>
</dbReference>
<dbReference type="InterPro" id="IPR050780">
    <property type="entry name" value="Mucin_vWF_Thrombospondin_sf"/>
</dbReference>
<evidence type="ECO:0000256" key="4">
    <source>
        <dbReference type="ARBA" id="ARBA00022729"/>
    </source>
</evidence>
<dbReference type="Gene3D" id="2.60.120.260">
    <property type="entry name" value="Galactose-binding domain-like"/>
    <property type="match status" value="1"/>
</dbReference>
<sequence length="2084" mass="230081">MDADDPLTSPQDMGDFEILDELRNRYNSCAPGHVDKIECRVKSTGQDWTQSGQSSLSCDTKVGFRCYNKFQLDVCEDYEVRLLCSCPGPAFPGVPEDKEKKTTYAPSTPVADQRDSDATETTTKKSWFSTFKTTLFGGGTEATTTEVTSTAEPERTSTTAEPDVTSPPPEVTPPSRTEATLSTTEEPRGEPTLSTIWEQSTAGPTTVPGAVETHTPSTDATTVFRTTPTFPTTGICPKGRTYSDCAYRCNQTCNVFLQVLVRDRKCLGDDWCVPGCRPTSGCEAPRIWLDYDTCIDEEECSCSFEGQVLGANQVVDRGCERCICQDNHIVCATQPDCRPLPTGLPQVSVPTTGIPVIVTEEVHGEGACVPGWSMWFNTRKPDEHGDVESVDAIRERGLPLCDERFRTEVQCEPLDRNVVFEETHRIRCDVQNGLACRNDPQYNDTECPDYMVRFYCDCFKGWENTPVTVKQPTAPTTPTVPNTPTTPAVTPTASDTQTTPTVRTARTTLPISTTPTAPPMVPGVDFTTPTDIIYDQTTVEYSKDKCSSFVYLVNGPFPLPDSSYKASSSASASSSPRHSRLGSTTTSTSLGAWIPRRQGIGEYIEVDLGQRRSVFGIALQGRERTREWVTRYRVLVSNDGTQYAYVQNSEGQIQDFMGNHESNGVSRQLFDQPVKARFVRIEPIEWNQLIALRFDVLGCTEGSMDYIPPGTTPFLPTTNAPETATVIVQMCPELPETLRPFCPMCPDGMLCDGANCVPPSHCSCFQDQQLFHVNKAIQTSKCDICMCTLNGISKCRKIQCNCPKAQRAYFDDKCQCKCAHCPFGQRVCPTTNECIDEFKWCNGVKDCPDDEEGCDEIEQPPAISPCPDATKPNCPDGQEPKLISNTRCPEYKCVPANGDGDVCRLLSNAAVCTIEGRSVKTFDGQRFMHDICDHTLFQDKVNKQFSVTAHRRCSRRGAADVCEAWVSIMCNSTFVKLGPTLSEVSVNGKPVSVQNLGAVSKRLGDVHLARSGQRLVFTSVSHNFEVAFDERRTVKISVSDCLSSKTSGLCGLFDWDASNEFRTPDGRLVNNAQDFANSWATSGAAALSCKQPTCPKETRERAERWCQRIAAPPLSRCTEDKNLLRSSVSTCTDQVCDCVASGDGDVKKCMCNAIEGFVSTCKAAVRSQIASEWRLSLGCAPKCPAGMEWRECGPSSECEPTCDNVHRSKNTAEECPEECVAGCFCPLGMVRRGDACVPPSMCHDCVCRGHGDPNYISFDGRTFDFQGNCSYVLAQHISGDKSLDFQIVGVNVECPEEPRTTCTQGIIISYGDNHVRVSRGQRVQFDDKELQDKDFPWSQRGFNISWVPGRTTVVYVPAINLVVRYFELNYGFSIEVPSFTYSGKMTGLCGDCDLDESNDLQHRSGYQVAEVRDFAYSWLVEGSPEICTVLRSSSQRMVPPEVCRFQENACELYVEPDAYQKACLSDAGYSRNLSASVCRSKLQYAEHCCATAGVSVHRWLQDSGCDFSCPKNMELRCDTGCPKTCENYKEPESACPVMPTYSCFCKRGFVLKNGECVDTKHCEACDDQGHLVGDSWQVSPCETCGCGENLKIRCTSIICPPPPVCRDDEKLQQLPKQNGTCCETYLCDANLISSCKAPEPVVCQPGAITKIKTDSSGCPTHVCECDQTRCPALQWPVGLEAGLEAFIEDKGCCKKVSVRCNVNNCPGIPTCPPETELENVPGECCTIYKCVPKNKCAYIHKYKVVNGMQIQLHPEQRYQKMYPVDSSWTDGLCTNCTCTEHFNQYQYNCKVEVCPSHQKDSEDYEYSASSRNFGVCCPEQQRTACRGGGQTRSIGEEWKLPEDGKCRSYRCERSPTTGEAVKVVLTHICNNTCQTSEKYVEPAPGSGDCCGRCVREYCEEGGKLYQVGETWVSNVRPCFEVKCVRGDHGAVEMKYTLKPCSPLPSNCPRNSIVRDETGCCQVCKVTPGPCAPHKLREQQTAQYFFLNDPEHGLCSNTETIPDLAECRGQCTSSTVYSPETSNFTTRCSCCTITKSVPKKVTLTCEKGQRTHRIVKDYQNPTACKCTPCGESKDPSGVMKVPIPL</sequence>
<dbReference type="InterPro" id="IPR006207">
    <property type="entry name" value="Cys_knot_C"/>
</dbReference>
<dbReference type="PROSITE" id="PS50022">
    <property type="entry name" value="FA58C_3"/>
    <property type="match status" value="1"/>
</dbReference>
<evidence type="ECO:0000259" key="11">
    <source>
        <dbReference type="PROSITE" id="PS50022"/>
    </source>
</evidence>
<dbReference type="InterPro" id="IPR001007">
    <property type="entry name" value="VWF_dom"/>
</dbReference>
<proteinExistence type="inferred from homology"/>
<dbReference type="CDD" id="cd00112">
    <property type="entry name" value="LDLa"/>
    <property type="match status" value="1"/>
</dbReference>
<dbReference type="CDD" id="cd19941">
    <property type="entry name" value="TIL"/>
    <property type="match status" value="2"/>
</dbReference>
<dbReference type="Pfam" id="PF13330">
    <property type="entry name" value="Mucin2_WxxW"/>
    <property type="match status" value="3"/>
</dbReference>
<dbReference type="InterPro" id="IPR000421">
    <property type="entry name" value="FA58C"/>
</dbReference>
<dbReference type="PROSITE" id="PS01225">
    <property type="entry name" value="CTCK_2"/>
    <property type="match status" value="1"/>
</dbReference>
<feature type="compositionally biased region" description="Low complexity" evidence="9">
    <location>
        <begin position="562"/>
        <end position="575"/>
    </location>
</feature>
<dbReference type="InterPro" id="IPR036084">
    <property type="entry name" value="Ser_inhib-like_sf"/>
</dbReference>
<dbReference type="InterPro" id="IPR002172">
    <property type="entry name" value="LDrepeatLR_classA_rpt"/>
</dbReference>
<accession>A0A224YRF8</accession>
<dbReference type="Pfam" id="PF01826">
    <property type="entry name" value="TIL"/>
    <property type="match status" value="2"/>
</dbReference>
<dbReference type="InterPro" id="IPR025155">
    <property type="entry name" value="WxxW_domain"/>
</dbReference>
<dbReference type="Gene3D" id="2.10.25.10">
    <property type="entry name" value="Laminin"/>
    <property type="match status" value="2"/>
</dbReference>
<keyword evidence="7" id="KW-0325">Glycoprotein</keyword>
<evidence type="ECO:0000256" key="3">
    <source>
        <dbReference type="ARBA" id="ARBA00022525"/>
    </source>
</evidence>
<evidence type="ECO:0000256" key="8">
    <source>
        <dbReference type="PROSITE-ProRule" id="PRU00039"/>
    </source>
</evidence>
<feature type="domain" description="VWFC" evidence="12">
    <location>
        <begin position="1560"/>
        <end position="1628"/>
    </location>
</feature>
<evidence type="ECO:0000256" key="1">
    <source>
        <dbReference type="ARBA" id="ARBA00004239"/>
    </source>
</evidence>
<dbReference type="CDD" id="cd00057">
    <property type="entry name" value="FA58C"/>
    <property type="match status" value="1"/>
</dbReference>
<evidence type="ECO:0000259" key="13">
    <source>
        <dbReference type="PROSITE" id="PS51233"/>
    </source>
</evidence>
<dbReference type="SMART" id="SM00216">
    <property type="entry name" value="VWD"/>
    <property type="match status" value="2"/>
</dbReference>
<dbReference type="PANTHER" id="PTHR11339:SF402">
    <property type="entry name" value="VWFD DOMAIN-CONTAINING PROTEIN"/>
    <property type="match status" value="1"/>
</dbReference>
<feature type="domain" description="VWFD" evidence="13">
    <location>
        <begin position="910"/>
        <end position="1090"/>
    </location>
</feature>
<dbReference type="GO" id="GO:0005576">
    <property type="term" value="C:extracellular region"/>
    <property type="evidence" value="ECO:0007669"/>
    <property type="project" value="UniProtKB-SubCell"/>
</dbReference>
<evidence type="ECO:0000259" key="12">
    <source>
        <dbReference type="PROSITE" id="PS50184"/>
    </source>
</evidence>
<comment type="caution">
    <text evidence="8">Lacks conserved residue(s) required for the propagation of feature annotation.</text>
</comment>